<feature type="transmembrane region" description="Helical" evidence="1">
    <location>
        <begin position="12"/>
        <end position="32"/>
    </location>
</feature>
<evidence type="ECO:0000313" key="3">
    <source>
        <dbReference type="Proteomes" id="UP000251205"/>
    </source>
</evidence>
<gene>
    <name evidence="2" type="ORF">DQ393_22080</name>
</gene>
<organism evidence="2 3">
    <name type="scientific">Rhizobium tropici</name>
    <dbReference type="NCBI Taxonomy" id="398"/>
    <lineage>
        <taxon>Bacteria</taxon>
        <taxon>Pseudomonadati</taxon>
        <taxon>Pseudomonadota</taxon>
        <taxon>Alphaproteobacteria</taxon>
        <taxon>Hyphomicrobiales</taxon>
        <taxon>Rhizobiaceae</taxon>
        <taxon>Rhizobium/Agrobacterium group</taxon>
        <taxon>Rhizobium</taxon>
    </lineage>
</organism>
<name>A0A329YFY0_RHITR</name>
<dbReference type="AlphaFoldDB" id="A0A329YFY0"/>
<protein>
    <submittedName>
        <fullName evidence="2">Uncharacterized protein</fullName>
    </submittedName>
</protein>
<keyword evidence="1" id="KW-1133">Transmembrane helix</keyword>
<evidence type="ECO:0000313" key="2">
    <source>
        <dbReference type="EMBL" id="RAX39380.1"/>
    </source>
</evidence>
<comment type="caution">
    <text evidence="2">The sequence shown here is derived from an EMBL/GenBank/DDBJ whole genome shotgun (WGS) entry which is preliminary data.</text>
</comment>
<dbReference type="Proteomes" id="UP000251205">
    <property type="component" value="Unassembled WGS sequence"/>
</dbReference>
<accession>A0A329YFY0</accession>
<evidence type="ECO:0000256" key="1">
    <source>
        <dbReference type="SAM" id="Phobius"/>
    </source>
</evidence>
<keyword evidence="1" id="KW-0472">Membrane</keyword>
<reference evidence="2 3" key="1">
    <citation type="submission" date="2018-06" db="EMBL/GenBank/DDBJ databases">
        <title>Whole Genome Sequence of an efficient microsymbiont, Rhizobium tropici.</title>
        <authorList>
            <person name="Srinivasan R."/>
            <person name="Singh H.V."/>
            <person name="Srivastava R."/>
            <person name="Kumari B."/>
            <person name="Radhakrishna A."/>
        </authorList>
    </citation>
    <scope>NUCLEOTIDE SEQUENCE [LARGE SCALE GENOMIC DNA]</scope>
    <source>
        <strain evidence="2 3">IGFRI Rhizo-19</strain>
    </source>
</reference>
<feature type="transmembrane region" description="Helical" evidence="1">
    <location>
        <begin position="52"/>
        <end position="74"/>
    </location>
</feature>
<sequence>MVMKHRHQSAWQFLLLPLRLIIAALVIISEIARPVYRPLVNWFASLSIVKHFGEFVGSLPRGVILVLFVVPLAIAEPLKIYALVVIARGHVISGLVIIALAYLMSFLLVERLFHGGRDKLLTYGWLKWIMDRVEIVRNWMAEVKESVMASVHNWLGHPGNR</sequence>
<dbReference type="OrthoDB" id="7356231at2"/>
<feature type="transmembrane region" description="Helical" evidence="1">
    <location>
        <begin position="80"/>
        <end position="109"/>
    </location>
</feature>
<dbReference type="RefSeq" id="WP_112343864.1">
    <property type="nucleotide sequence ID" value="NZ_QMKK01000047.1"/>
</dbReference>
<proteinExistence type="predicted"/>
<dbReference type="EMBL" id="QMKK01000047">
    <property type="protein sequence ID" value="RAX39380.1"/>
    <property type="molecule type" value="Genomic_DNA"/>
</dbReference>
<keyword evidence="1" id="KW-0812">Transmembrane</keyword>